<dbReference type="Proteomes" id="UP001163731">
    <property type="component" value="Unassembled WGS sequence"/>
</dbReference>
<protein>
    <submittedName>
        <fullName evidence="1">Uncharacterized protein</fullName>
    </submittedName>
</protein>
<organism evidence="1 2">
    <name type="scientific">Chryseobacterium kimseyorum</name>
    <dbReference type="NCBI Taxonomy" id="2984028"/>
    <lineage>
        <taxon>Bacteria</taxon>
        <taxon>Pseudomonadati</taxon>
        <taxon>Bacteroidota</taxon>
        <taxon>Flavobacteriia</taxon>
        <taxon>Flavobacteriales</taxon>
        <taxon>Weeksellaceae</taxon>
        <taxon>Chryseobacterium group</taxon>
        <taxon>Chryseobacterium</taxon>
    </lineage>
</organism>
<evidence type="ECO:0000313" key="2">
    <source>
        <dbReference type="Proteomes" id="UP001163731"/>
    </source>
</evidence>
<keyword evidence="2" id="KW-1185">Reference proteome</keyword>
<gene>
    <name evidence="1" type="ORF">OMO38_08985</name>
</gene>
<dbReference type="EMBL" id="JAPDHW010000005">
    <property type="protein sequence ID" value="MCW3168662.1"/>
    <property type="molecule type" value="Genomic_DNA"/>
</dbReference>
<reference evidence="1" key="1">
    <citation type="submission" date="2022-10" db="EMBL/GenBank/DDBJ databases">
        <title>Chryseobacterium babae sp. nov. isolated from the gut of the beetle Oryctes rhinoceros, and Chryseobacterium kimseyorum sp. nov., isolated from a stick insect rearing cage.</title>
        <authorList>
            <person name="Shelomi M."/>
            <person name="Han C.-J."/>
            <person name="Chen W.-M."/>
            <person name="Chen H.-K."/>
            <person name="Liaw S.-J."/>
            <person name="Muhle E."/>
            <person name="Clermont D."/>
        </authorList>
    </citation>
    <scope>NUCLEOTIDE SEQUENCE</scope>
    <source>
        <strain evidence="1">09-1422</strain>
    </source>
</reference>
<name>A0ABT3HXY9_9FLAO</name>
<evidence type="ECO:0000313" key="1">
    <source>
        <dbReference type="EMBL" id="MCW3168662.1"/>
    </source>
</evidence>
<comment type="caution">
    <text evidence="1">The sequence shown here is derived from an EMBL/GenBank/DDBJ whole genome shotgun (WGS) entry which is preliminary data.</text>
</comment>
<dbReference type="RefSeq" id="WP_264749862.1">
    <property type="nucleotide sequence ID" value="NZ_JAPDHW010000005.1"/>
</dbReference>
<proteinExistence type="predicted"/>
<sequence length="198" mass="20372">MKKYIAIFAIIISGVMKSQVTIGKTENASAPVNTSVSLELGNATGGNRGLVLPWVSSASAVVGSPATVPAPALGTLIFDSNDQKVKYRRIVGGTTVWEDLSVGAQTPVSASQPDAIAENPASRVLIGGTPATDATRGVLVLADTNKAMVLPRVSSVADIVNPSAGMMVYVTGTSNGAGANANQLAVFNGREWTFWAKQ</sequence>
<accession>A0ABT3HXY9</accession>